<accession>A0A8S1XGU4</accession>
<name>A0A8S1XGU4_PAROT</name>
<reference evidence="1" key="1">
    <citation type="submission" date="2021-01" db="EMBL/GenBank/DDBJ databases">
        <authorList>
            <consortium name="Genoscope - CEA"/>
            <person name="William W."/>
        </authorList>
    </citation>
    <scope>NUCLEOTIDE SEQUENCE</scope>
</reference>
<gene>
    <name evidence="1" type="ORF">POCTA_138.1.T1210144</name>
</gene>
<dbReference type="EMBL" id="CAJJDP010000121">
    <property type="protein sequence ID" value="CAD8200267.1"/>
    <property type="molecule type" value="Genomic_DNA"/>
</dbReference>
<evidence type="ECO:0000313" key="1">
    <source>
        <dbReference type="EMBL" id="CAD8200267.1"/>
    </source>
</evidence>
<keyword evidence="2" id="KW-1185">Reference proteome</keyword>
<dbReference type="Proteomes" id="UP000683925">
    <property type="component" value="Unassembled WGS sequence"/>
</dbReference>
<dbReference type="AlphaFoldDB" id="A0A8S1XGU4"/>
<protein>
    <submittedName>
        <fullName evidence="1">Uncharacterized protein</fullName>
    </submittedName>
</protein>
<comment type="caution">
    <text evidence="1">The sequence shown here is derived from an EMBL/GenBank/DDBJ whole genome shotgun (WGS) entry which is preliminary data.</text>
</comment>
<evidence type="ECO:0000313" key="2">
    <source>
        <dbReference type="Proteomes" id="UP000683925"/>
    </source>
</evidence>
<organism evidence="1 2">
    <name type="scientific">Paramecium octaurelia</name>
    <dbReference type="NCBI Taxonomy" id="43137"/>
    <lineage>
        <taxon>Eukaryota</taxon>
        <taxon>Sar</taxon>
        <taxon>Alveolata</taxon>
        <taxon>Ciliophora</taxon>
        <taxon>Intramacronucleata</taxon>
        <taxon>Oligohymenophorea</taxon>
        <taxon>Peniculida</taxon>
        <taxon>Parameciidae</taxon>
        <taxon>Paramecium</taxon>
    </lineage>
</organism>
<sequence length="45" mass="5233">MVIQIRVHPKTMKTISNKLEIMRALANFRVLQSFSLKLYSVEQGL</sequence>
<proteinExistence type="predicted"/>